<dbReference type="InterPro" id="IPR049052">
    <property type="entry name" value="nSTAND1"/>
</dbReference>
<feature type="repeat" description="WD" evidence="3">
    <location>
        <begin position="1079"/>
        <end position="1103"/>
    </location>
</feature>
<dbReference type="SUPFAM" id="SSF52540">
    <property type="entry name" value="P-loop containing nucleoside triphosphate hydrolases"/>
    <property type="match status" value="1"/>
</dbReference>
<dbReference type="Proteomes" id="UP000182375">
    <property type="component" value="Unassembled WGS sequence"/>
</dbReference>
<reference evidence="7 8" key="1">
    <citation type="submission" date="2016-10" db="EMBL/GenBank/DDBJ databases">
        <authorList>
            <person name="de Groot N.N."/>
        </authorList>
    </citation>
    <scope>NUCLEOTIDE SEQUENCE [LARGE SCALE GENOMIC DNA]</scope>
    <source>
        <strain evidence="7 8">DSM 40306</strain>
    </source>
</reference>
<dbReference type="SUPFAM" id="SSF50998">
    <property type="entry name" value="Quinoprotein alcohol dehydrogenase-like"/>
    <property type="match status" value="1"/>
</dbReference>
<dbReference type="PANTHER" id="PTHR22847:SF637">
    <property type="entry name" value="WD REPEAT DOMAIN 5B"/>
    <property type="match status" value="1"/>
</dbReference>
<feature type="domain" description="Novel STAND NTPase 1" evidence="6">
    <location>
        <begin position="271"/>
        <end position="651"/>
    </location>
</feature>
<dbReference type="GO" id="GO:0006508">
    <property type="term" value="P:proteolysis"/>
    <property type="evidence" value="ECO:0007669"/>
    <property type="project" value="InterPro"/>
</dbReference>
<feature type="domain" description="Peptidase C14 caspase" evidence="5">
    <location>
        <begin position="18"/>
        <end position="226"/>
    </location>
</feature>
<feature type="repeat" description="WD" evidence="3">
    <location>
        <begin position="786"/>
        <end position="819"/>
    </location>
</feature>
<evidence type="ECO:0000259" key="5">
    <source>
        <dbReference type="Pfam" id="PF00656"/>
    </source>
</evidence>
<dbReference type="PROSITE" id="PS00678">
    <property type="entry name" value="WD_REPEATS_1"/>
    <property type="match status" value="1"/>
</dbReference>
<feature type="region of interest" description="Disordered" evidence="4">
    <location>
        <begin position="867"/>
        <end position="889"/>
    </location>
</feature>
<dbReference type="InterPro" id="IPR011047">
    <property type="entry name" value="Quinoprotein_ADH-like_sf"/>
</dbReference>
<gene>
    <name evidence="7" type="ORF">SAMN04490357_0324</name>
</gene>
<organism evidence="7 8">
    <name type="scientific">Streptomyces misionensis</name>
    <dbReference type="NCBI Taxonomy" id="67331"/>
    <lineage>
        <taxon>Bacteria</taxon>
        <taxon>Bacillati</taxon>
        <taxon>Actinomycetota</taxon>
        <taxon>Actinomycetes</taxon>
        <taxon>Kitasatosporales</taxon>
        <taxon>Streptomycetaceae</taxon>
        <taxon>Streptomyces</taxon>
    </lineage>
</organism>
<dbReference type="InterPro" id="IPR011600">
    <property type="entry name" value="Pept_C14_caspase"/>
</dbReference>
<dbReference type="SUPFAM" id="SSF52129">
    <property type="entry name" value="Caspase-like"/>
    <property type="match status" value="1"/>
</dbReference>
<name>A0A1H4M110_9ACTN</name>
<evidence type="ECO:0000256" key="3">
    <source>
        <dbReference type="PROSITE-ProRule" id="PRU00221"/>
    </source>
</evidence>
<keyword evidence="2" id="KW-0677">Repeat</keyword>
<dbReference type="PANTHER" id="PTHR22847">
    <property type="entry name" value="WD40 REPEAT PROTEIN"/>
    <property type="match status" value="1"/>
</dbReference>
<dbReference type="InterPro" id="IPR019775">
    <property type="entry name" value="WD40_repeat_CS"/>
</dbReference>
<dbReference type="RefSeq" id="WP_079172212.1">
    <property type="nucleotide sequence ID" value="NZ_FNTD01000004.1"/>
</dbReference>
<evidence type="ECO:0000313" key="7">
    <source>
        <dbReference type="EMBL" id="SEB76195.1"/>
    </source>
</evidence>
<dbReference type="InterPro" id="IPR001680">
    <property type="entry name" value="WD40_rpt"/>
</dbReference>
<dbReference type="Pfam" id="PF00400">
    <property type="entry name" value="WD40"/>
    <property type="match status" value="2"/>
</dbReference>
<evidence type="ECO:0000313" key="8">
    <source>
        <dbReference type="Proteomes" id="UP000182375"/>
    </source>
</evidence>
<dbReference type="SMART" id="SM00320">
    <property type="entry name" value="WD40"/>
    <property type="match status" value="8"/>
</dbReference>
<evidence type="ECO:0000256" key="1">
    <source>
        <dbReference type="ARBA" id="ARBA00022574"/>
    </source>
</evidence>
<dbReference type="PROSITE" id="PS50294">
    <property type="entry name" value="WD_REPEATS_REGION"/>
    <property type="match status" value="1"/>
</dbReference>
<feature type="repeat" description="WD" evidence="3">
    <location>
        <begin position="882"/>
        <end position="906"/>
    </location>
</feature>
<evidence type="ECO:0000259" key="6">
    <source>
        <dbReference type="Pfam" id="PF20703"/>
    </source>
</evidence>
<dbReference type="STRING" id="67331.SAMN04490357_0324"/>
<dbReference type="InterPro" id="IPR027417">
    <property type="entry name" value="P-loop_NTPase"/>
</dbReference>
<proteinExistence type="predicted"/>
<dbReference type="GeneID" id="95509613"/>
<accession>A0A1H4M110</accession>
<dbReference type="PROSITE" id="PS50082">
    <property type="entry name" value="WD_REPEATS_2"/>
    <property type="match status" value="3"/>
</dbReference>
<evidence type="ECO:0000256" key="4">
    <source>
        <dbReference type="SAM" id="MobiDB-lite"/>
    </source>
</evidence>
<dbReference type="EMBL" id="FNTD01000004">
    <property type="protein sequence ID" value="SEB76195.1"/>
    <property type="molecule type" value="Genomic_DNA"/>
</dbReference>
<dbReference type="Pfam" id="PF00656">
    <property type="entry name" value="Peptidase_C14"/>
    <property type="match status" value="1"/>
</dbReference>
<dbReference type="InterPro" id="IPR015943">
    <property type="entry name" value="WD40/YVTN_repeat-like_dom_sf"/>
</dbReference>
<dbReference type="InterPro" id="IPR029030">
    <property type="entry name" value="Caspase-like_dom_sf"/>
</dbReference>
<keyword evidence="1 3" id="KW-0853">WD repeat</keyword>
<dbReference type="Gene3D" id="2.130.10.10">
    <property type="entry name" value="YVTN repeat-like/Quinoprotein amine dehydrogenase"/>
    <property type="match status" value="4"/>
</dbReference>
<dbReference type="GO" id="GO:0004197">
    <property type="term" value="F:cysteine-type endopeptidase activity"/>
    <property type="evidence" value="ECO:0007669"/>
    <property type="project" value="InterPro"/>
</dbReference>
<dbReference type="Pfam" id="PF20703">
    <property type="entry name" value="nSTAND1"/>
    <property type="match status" value="1"/>
</dbReference>
<protein>
    <submittedName>
        <fullName evidence="7">WD40 repeat</fullName>
    </submittedName>
</protein>
<sequence length="1519" mass="164153">MATANRGDARGLLGDDCRALVVGTGRHVEQALLADLPSAPRTAQALADTLTSACGMAVDQVCLITDPPSAADILGPLEQAISEAQGGVLVFCFVGHGLLGPGGKLYLATTSTPSHDNTVHAVPYAEIENRLADAPVRPVVILDCCFSGLAEAAGGGRREDPYLCVRPHGSFLLASATHYAASFAPEGEEYTLFGGELLRLLREGESGGPRWFTLADVHRHLDRRFEDSPARPHAGSVGRLGDLVLAANPRYTLPLPPDQGLSPPLHDGPCPYPGMRPFLPEQHHLFHGREELTRRLLERVTTTSPGEPVVLVGPSGVGKSSLLRAGLGAALDSTDLKPVLLVPGPGALPFRTLTAAWARAVGRPSGEVEGDLGAGRFTAPADHRSAPRVLVIDQLEEIFTHCRDTEERRLFTRALTGPGDGTGPRVVLGLRADYLGQCLRDPGLARIVGSGQFAVPVMNDDELRAAIEQPARSAGLCWEDGLPELLLRELAQERVGTGDAIALPFLAHALQETWHRRRGAELTFSGYQASGGIRSSVAKTAEDIHNALDDDGRERLRELLLRMVHLVDTEGRAVRRRVPLEELRGADDLLGRLADARLVIVGDGAAQLCHDSLLHGWPRLRNWINADLDALLVRRRLAQAADAWAEAGRPASGLYAGSHLAGARSVLEDEGHTLGLRSVERDFIAAGEHAERRRKKVIRTGIAIVVTLALLATTLAVLARRAQGSAEARETRLIAEQVARQADEMRKQDPQTALRLSLAAYRTARTPVTRSALYSSYIAIVPIDLKNGVEQPVLDVAYRSDGDVLATSQRGGQVQLWDITRPTVPLQGAGLTPGTTAVLAFQPGSRLLAVQTQDRLLVWDTTDPRSPRKVAERRTAGGTARSLAFSPDGRTLASGSADDRLRLWDMTGAGGPRLRHEMSAGRDLLSVAFTRDGRHLLTGHGNDSGHAAVKLWDVHDPAVPALRDTAAADTVMAVAAHPRRDLAVATGAGGRIVWWRIEDGGRLRRLEPKESSPPSGEWGVVGSDHGIPSLAFRKDGDVLVGADNDDNNPRMLVRKVGAESSLYDDSLGERIERPAGEPVQAVAYSPDGAYIAAGDIGGSVRMWPERPPAPALPGELSDADIAMDFRTEAVSPDGRYLLGREDKDGEEYTFTNRVWDVDAATRPRPVLTVPEPWRAQYFLPDRKKPSVLMAHSFDSRTKKHAFRFWSIDSAGARSGHGTDIELTADDVVTAVSSDGKLFAIGTAGTHRLELWDLSDVQRPVRRSVVNASTDAGRFQPWFLDDRILVTTEAKGSSRDFRLWNLADPANPRQAATVPGGADGAGFAYLPESHTLIVKSHAKTLRLWDLSNPDRPVKGGALHGSTQGYYPVTGGRLATLLADGSVRFWDISDVGHPERQETLRLDHTVVSIKVTPDERHVVTGMTRDGLGPLDEYRIWDTEPDGRWRSPAQTSLAGVSDMRVLPGRNSQMAVVAELDGDPWTFLLDLDSDHVYKALCRANPLSVPESQWNTLFPHLAHRASCG</sequence>
<dbReference type="SUPFAM" id="SSF69322">
    <property type="entry name" value="Tricorn protease domain 2"/>
    <property type="match status" value="1"/>
</dbReference>
<evidence type="ECO:0000256" key="2">
    <source>
        <dbReference type="ARBA" id="ARBA00022737"/>
    </source>
</evidence>
<dbReference type="NCBIfam" id="NF047832">
    <property type="entry name" value="caspase_w_EACC1"/>
    <property type="match status" value="1"/>
</dbReference>
<dbReference type="Gene3D" id="3.40.50.1460">
    <property type="match status" value="1"/>
</dbReference>